<dbReference type="EMBL" id="UINC01006368">
    <property type="protein sequence ID" value="SVA27093.1"/>
    <property type="molecule type" value="Genomic_DNA"/>
</dbReference>
<accession>A0A381UJX7</accession>
<dbReference type="InterPro" id="IPR029064">
    <property type="entry name" value="Ribosomal_eL30-like_sf"/>
</dbReference>
<protein>
    <submittedName>
        <fullName evidence="1">Uncharacterized protein</fullName>
    </submittedName>
</protein>
<feature type="non-terminal residue" evidence="1">
    <location>
        <position position="65"/>
    </location>
</feature>
<gene>
    <name evidence="1" type="ORF">METZ01_LOCUS79947</name>
</gene>
<reference evidence="1" key="1">
    <citation type="submission" date="2018-05" db="EMBL/GenBank/DDBJ databases">
        <authorList>
            <person name="Lanie J.A."/>
            <person name="Ng W.-L."/>
            <person name="Kazmierczak K.M."/>
            <person name="Andrzejewski T.M."/>
            <person name="Davidsen T.M."/>
            <person name="Wayne K.J."/>
            <person name="Tettelin H."/>
            <person name="Glass J.I."/>
            <person name="Rusch D."/>
            <person name="Podicherti R."/>
            <person name="Tsui H.-C.T."/>
            <person name="Winkler M.E."/>
        </authorList>
    </citation>
    <scope>NUCLEOTIDE SEQUENCE</scope>
</reference>
<sequence length="65" mass="7374">MTDSFLQHPKHIRFLQSLQNTNYILTTVQDSIMEKLSDAVTPPGIIATCSLPKQGTPDFSKRLNW</sequence>
<proteinExistence type="predicted"/>
<organism evidence="1">
    <name type="scientific">marine metagenome</name>
    <dbReference type="NCBI Taxonomy" id="408172"/>
    <lineage>
        <taxon>unclassified sequences</taxon>
        <taxon>metagenomes</taxon>
        <taxon>ecological metagenomes</taxon>
    </lineage>
</organism>
<dbReference type="Gene3D" id="3.30.1330.30">
    <property type="match status" value="1"/>
</dbReference>
<dbReference type="AlphaFoldDB" id="A0A381UJX7"/>
<evidence type="ECO:0000313" key="1">
    <source>
        <dbReference type="EMBL" id="SVA27093.1"/>
    </source>
</evidence>
<name>A0A381UJX7_9ZZZZ</name>